<dbReference type="AlphaFoldDB" id="A0AAD8Y1D1"/>
<keyword evidence="4" id="KW-1185">Reference proteome</keyword>
<proteinExistence type="predicted"/>
<comment type="caution">
    <text evidence="3">The sequence shown here is derived from an EMBL/GenBank/DDBJ whole genome shotgun (WGS) entry which is preliminary data.</text>
</comment>
<accession>A0AAD8Y1D1</accession>
<name>A0AAD8Y1D1_9STRA</name>
<dbReference type="InterPro" id="IPR014719">
    <property type="entry name" value="Ribosomal_bL12_C/ClpS-like"/>
</dbReference>
<sequence>DGECNQSPHEGCLFFAIDTNNTTTTNTTRRRIKMAPLQTLLCTIGITAAAAFSPAHIQHTQRTHSLSPLCSDKGGGSAIAAPKTKTVTTTVTKQKQKQEQKKKYQPSDPDTFKQEDFEDAPMFRLFLIGDEGYDQEHVVTRLVEIIEDCSEDNGAGYFKSAYQGGEAFIGKYPREIAETYAEQLIRSEPIIFMDVRDDKD</sequence>
<evidence type="ECO:0000313" key="3">
    <source>
        <dbReference type="EMBL" id="KAK1737101.1"/>
    </source>
</evidence>
<evidence type="ECO:0000256" key="1">
    <source>
        <dbReference type="SAM" id="MobiDB-lite"/>
    </source>
</evidence>
<dbReference type="Proteomes" id="UP001224775">
    <property type="component" value="Unassembled WGS sequence"/>
</dbReference>
<dbReference type="EMBL" id="JATAAI010000026">
    <property type="protein sequence ID" value="KAK1737101.1"/>
    <property type="molecule type" value="Genomic_DNA"/>
</dbReference>
<dbReference type="InterPro" id="IPR003769">
    <property type="entry name" value="ClpS_core"/>
</dbReference>
<organism evidence="3 4">
    <name type="scientific">Skeletonema marinoi</name>
    <dbReference type="NCBI Taxonomy" id="267567"/>
    <lineage>
        <taxon>Eukaryota</taxon>
        <taxon>Sar</taxon>
        <taxon>Stramenopiles</taxon>
        <taxon>Ochrophyta</taxon>
        <taxon>Bacillariophyta</taxon>
        <taxon>Coscinodiscophyceae</taxon>
        <taxon>Thalassiosirophycidae</taxon>
        <taxon>Thalassiosirales</taxon>
        <taxon>Skeletonemataceae</taxon>
        <taxon>Skeletonema</taxon>
        <taxon>Skeletonema marinoi-dohrnii complex</taxon>
    </lineage>
</organism>
<reference evidence="3" key="1">
    <citation type="submission" date="2023-06" db="EMBL/GenBank/DDBJ databases">
        <title>Survivors Of The Sea: Transcriptome response of Skeletonema marinoi to long-term dormancy.</title>
        <authorList>
            <person name="Pinder M.I.M."/>
            <person name="Kourtchenko O."/>
            <person name="Robertson E.K."/>
            <person name="Larsson T."/>
            <person name="Maumus F."/>
            <person name="Osuna-Cruz C.M."/>
            <person name="Vancaester E."/>
            <person name="Stenow R."/>
            <person name="Vandepoele K."/>
            <person name="Ploug H."/>
            <person name="Bruchert V."/>
            <person name="Godhe A."/>
            <person name="Topel M."/>
        </authorList>
    </citation>
    <scope>NUCLEOTIDE SEQUENCE</scope>
    <source>
        <strain evidence="3">R05AC</strain>
    </source>
</reference>
<feature type="domain" description="Adaptor protein ClpS core" evidence="2">
    <location>
        <begin position="120"/>
        <end position="186"/>
    </location>
</feature>
<protein>
    <recommendedName>
        <fullName evidence="2">Adaptor protein ClpS core domain-containing protein</fullName>
    </recommendedName>
</protein>
<evidence type="ECO:0000313" key="4">
    <source>
        <dbReference type="Proteomes" id="UP001224775"/>
    </source>
</evidence>
<dbReference type="SUPFAM" id="SSF54736">
    <property type="entry name" value="ClpS-like"/>
    <property type="match status" value="1"/>
</dbReference>
<feature type="non-terminal residue" evidence="3">
    <location>
        <position position="1"/>
    </location>
</feature>
<evidence type="ECO:0000259" key="2">
    <source>
        <dbReference type="Pfam" id="PF02617"/>
    </source>
</evidence>
<feature type="compositionally biased region" description="Low complexity" evidence="1">
    <location>
        <begin position="84"/>
        <end position="93"/>
    </location>
</feature>
<gene>
    <name evidence="3" type="ORF">QTG54_011968</name>
</gene>
<dbReference type="Gene3D" id="3.30.1390.10">
    <property type="match status" value="1"/>
</dbReference>
<feature type="region of interest" description="Disordered" evidence="1">
    <location>
        <begin position="84"/>
        <end position="114"/>
    </location>
</feature>
<dbReference type="GO" id="GO:0030163">
    <property type="term" value="P:protein catabolic process"/>
    <property type="evidence" value="ECO:0007669"/>
    <property type="project" value="InterPro"/>
</dbReference>
<dbReference type="Pfam" id="PF02617">
    <property type="entry name" value="ClpS"/>
    <property type="match status" value="1"/>
</dbReference>